<sequence>MGKKIQQLKPDYKRIYHDILSDEYPERIDEFKNILEKPILSFLDMLQLNQKIFGKVDKSIETFNQRHRSYSANDIFEILDYQKNNNLNNVQLANHFKLSRNTITKWKKMFRS</sequence>
<dbReference type="EMBL" id="JAUSRL010000012">
    <property type="protein sequence ID" value="MDP9962253.1"/>
    <property type="molecule type" value="Genomic_DNA"/>
</dbReference>
<dbReference type="RefSeq" id="WP_306846669.1">
    <property type="nucleotide sequence ID" value="NZ_JAUSRL010000012.1"/>
</dbReference>
<dbReference type="SUPFAM" id="SSF48295">
    <property type="entry name" value="TrpR-like"/>
    <property type="match status" value="1"/>
</dbReference>
<evidence type="ECO:0000313" key="2">
    <source>
        <dbReference type="Proteomes" id="UP001235513"/>
    </source>
</evidence>
<comment type="caution">
    <text evidence="1">The sequence shown here is derived from an EMBL/GenBank/DDBJ whole genome shotgun (WGS) entry which is preliminary data.</text>
</comment>
<proteinExistence type="predicted"/>
<evidence type="ECO:0008006" key="3">
    <source>
        <dbReference type="Google" id="ProtNLM"/>
    </source>
</evidence>
<reference evidence="1 2" key="1">
    <citation type="submission" date="2023-07" db="EMBL/GenBank/DDBJ databases">
        <title>Sorghum-associated microbial communities from plants grown in Nebraska, USA.</title>
        <authorList>
            <person name="Schachtman D."/>
        </authorList>
    </citation>
    <scope>NUCLEOTIDE SEQUENCE [LARGE SCALE GENOMIC DNA]</scope>
    <source>
        <strain evidence="1 2">CC351</strain>
    </source>
</reference>
<organism evidence="1 2">
    <name type="scientific">Chryseobacterium lathyri</name>
    <dbReference type="NCBI Taxonomy" id="395933"/>
    <lineage>
        <taxon>Bacteria</taxon>
        <taxon>Pseudomonadati</taxon>
        <taxon>Bacteroidota</taxon>
        <taxon>Flavobacteriia</taxon>
        <taxon>Flavobacteriales</taxon>
        <taxon>Weeksellaceae</taxon>
        <taxon>Chryseobacterium group</taxon>
        <taxon>Chryseobacterium</taxon>
    </lineage>
</organism>
<protein>
    <recommendedName>
        <fullName evidence="3">Transposase</fullName>
    </recommendedName>
</protein>
<dbReference type="InterPro" id="IPR010921">
    <property type="entry name" value="Trp_repressor/repl_initiator"/>
</dbReference>
<keyword evidence="2" id="KW-1185">Reference proteome</keyword>
<gene>
    <name evidence="1" type="ORF">J2T04_004181</name>
</gene>
<accession>A0ABT9SS26</accession>
<evidence type="ECO:0000313" key="1">
    <source>
        <dbReference type="EMBL" id="MDP9962253.1"/>
    </source>
</evidence>
<dbReference type="Proteomes" id="UP001235513">
    <property type="component" value="Unassembled WGS sequence"/>
</dbReference>
<name>A0ABT9SS26_9FLAO</name>